<dbReference type="RefSeq" id="WP_156480037.1">
    <property type="nucleotide sequence ID" value="NZ_FQXG01000005.1"/>
</dbReference>
<keyword evidence="1" id="KW-0472">Membrane</keyword>
<proteinExistence type="predicted"/>
<sequence length="55" mass="6130">MMLFTMCVLCLTAFLSSMPMQMAWLKEAMAIICVLLVFANLLSALKPPAESEFDL</sequence>
<evidence type="ECO:0000313" key="2">
    <source>
        <dbReference type="EMBL" id="SHH96576.1"/>
    </source>
</evidence>
<evidence type="ECO:0000256" key="1">
    <source>
        <dbReference type="SAM" id="Phobius"/>
    </source>
</evidence>
<evidence type="ECO:0000313" key="3">
    <source>
        <dbReference type="Proteomes" id="UP000184268"/>
    </source>
</evidence>
<feature type="transmembrane region" description="Helical" evidence="1">
    <location>
        <begin position="29"/>
        <end position="45"/>
    </location>
</feature>
<dbReference type="STRING" id="299255.SAMN02745129_3365"/>
<name>A0A1M5X9Y2_9GAMM</name>
<dbReference type="Proteomes" id="UP000184268">
    <property type="component" value="Unassembled WGS sequence"/>
</dbReference>
<dbReference type="EMBL" id="FQXG01000005">
    <property type="protein sequence ID" value="SHH96576.1"/>
    <property type="molecule type" value="Genomic_DNA"/>
</dbReference>
<keyword evidence="1" id="KW-0812">Transmembrane</keyword>
<organism evidence="2 3">
    <name type="scientific">Ferrimonas marina</name>
    <dbReference type="NCBI Taxonomy" id="299255"/>
    <lineage>
        <taxon>Bacteria</taxon>
        <taxon>Pseudomonadati</taxon>
        <taxon>Pseudomonadota</taxon>
        <taxon>Gammaproteobacteria</taxon>
        <taxon>Alteromonadales</taxon>
        <taxon>Ferrimonadaceae</taxon>
        <taxon>Ferrimonas</taxon>
    </lineage>
</organism>
<accession>A0A1M5X9Y2</accession>
<protein>
    <submittedName>
        <fullName evidence="2">Uncharacterized protein</fullName>
    </submittedName>
</protein>
<reference evidence="2 3" key="1">
    <citation type="submission" date="2016-11" db="EMBL/GenBank/DDBJ databases">
        <authorList>
            <person name="Jaros S."/>
            <person name="Januszkiewicz K."/>
            <person name="Wedrychowicz H."/>
        </authorList>
    </citation>
    <scope>NUCLEOTIDE SEQUENCE [LARGE SCALE GENOMIC DNA]</scope>
    <source>
        <strain evidence="2 3">DSM 16917</strain>
    </source>
</reference>
<keyword evidence="3" id="KW-1185">Reference proteome</keyword>
<dbReference type="AlphaFoldDB" id="A0A1M5X9Y2"/>
<gene>
    <name evidence="2" type="ORF">SAMN02745129_3365</name>
</gene>
<keyword evidence="1" id="KW-1133">Transmembrane helix</keyword>